<evidence type="ECO:0000256" key="1">
    <source>
        <dbReference type="SAM" id="Coils"/>
    </source>
</evidence>
<dbReference type="Proteomes" id="UP000594261">
    <property type="component" value="Chromosome 11"/>
</dbReference>
<feature type="compositionally biased region" description="Polar residues" evidence="2">
    <location>
        <begin position="26"/>
        <end position="42"/>
    </location>
</feature>
<reference evidence="3" key="2">
    <citation type="submission" date="2021-01" db="UniProtKB">
        <authorList>
            <consortium name="EnsemblPlants"/>
        </authorList>
    </citation>
    <scope>IDENTIFICATION</scope>
</reference>
<accession>A0A7N2MXL4</accession>
<dbReference type="EMBL" id="LRBV02000011">
    <property type="status" value="NOT_ANNOTATED_CDS"/>
    <property type="molecule type" value="Genomic_DNA"/>
</dbReference>
<feature type="compositionally biased region" description="Acidic residues" evidence="2">
    <location>
        <begin position="43"/>
        <end position="76"/>
    </location>
</feature>
<keyword evidence="1" id="KW-0175">Coiled coil</keyword>
<reference evidence="3 4" key="1">
    <citation type="journal article" date="2016" name="G3 (Bethesda)">
        <title>First Draft Assembly and Annotation of the Genome of a California Endemic Oak Quercus lobata Nee (Fagaceae).</title>
        <authorList>
            <person name="Sork V.L."/>
            <person name="Fitz-Gibbon S.T."/>
            <person name="Puiu D."/>
            <person name="Crepeau M."/>
            <person name="Gugger P.F."/>
            <person name="Sherman R."/>
            <person name="Stevens K."/>
            <person name="Langley C.H."/>
            <person name="Pellegrini M."/>
            <person name="Salzberg S.L."/>
        </authorList>
    </citation>
    <scope>NUCLEOTIDE SEQUENCE [LARGE SCALE GENOMIC DNA]</scope>
    <source>
        <strain evidence="3 4">cv. SW786</strain>
    </source>
</reference>
<feature type="coiled-coil region" evidence="1">
    <location>
        <begin position="504"/>
        <end position="559"/>
    </location>
</feature>
<sequence length="652" mass="71816">MSSNASCEESSVREGAGYDETFGSGDESNFSLPSERGSSAQSPDDDESFAEGDEDEGRGDGNGEDGVDVDGEDSDGDERSSEGTSEGPGDNRPFILPEDWAVNKFSPGMSDKVFRELRVRYQIPDHIPLRLPTENERCYSGRTADVGMYDAMFAAGLRLPLTALHRQLADFLGISVTQIAPNAWRTFIGSEILWGSLSGGHRQLTLEEFFHCYRPHHIASSKGTYHFNAREKGLRLVSDMPDSNRNWKSRYFFVEGTDWVCRQEEWATMPRGYFDNTWAFVRDSAYTRPHITDEQEEFIQRILEIPLEERKCRDLITLDTLHLYCGGPDPSAEARKLEEFARRQMDSAKQRIRAAAARQKEERKNKEAAGEASSTPKVVAKSTKRTPDGDDSRPLKKAAVTPRDEPLKEKSLPKPSHGAGKGVMTSAGPVSEGPCRLLTHKDYAVGEVGSLIKPTDIEPCDQVGTEELGASALFDLTRALVRVKALQDRCVAKEGVVTRVRSHNKSLMNQQAQYKDAVRTLNTELQEVKEKLTESGSRSDKLQEEVTALSEKLQTAGADAIRDFKASQAFFDSCGEYYGTGFEDCLQQVASAYPELDLSGITMGDGDDSLRQSTPRRDDSVVLAQPAANPAASDSPAVIVDADGKNADVPAP</sequence>
<name>A0A7N2MXL4_QUELO</name>
<feature type="region of interest" description="Disordered" evidence="2">
    <location>
        <begin position="343"/>
        <end position="428"/>
    </location>
</feature>
<feature type="compositionally biased region" description="Basic and acidic residues" evidence="2">
    <location>
        <begin position="402"/>
        <end position="412"/>
    </location>
</feature>
<protein>
    <submittedName>
        <fullName evidence="3">Uncharacterized protein</fullName>
    </submittedName>
</protein>
<evidence type="ECO:0000313" key="4">
    <source>
        <dbReference type="Proteomes" id="UP000594261"/>
    </source>
</evidence>
<feature type="region of interest" description="Disordered" evidence="2">
    <location>
        <begin position="1"/>
        <end position="96"/>
    </location>
</feature>
<dbReference type="EnsemblPlants" id="QL11p005301:mrna">
    <property type="protein sequence ID" value="QL11p005301:mrna"/>
    <property type="gene ID" value="QL11p005301"/>
</dbReference>
<feature type="compositionally biased region" description="Low complexity" evidence="2">
    <location>
        <begin position="626"/>
        <end position="637"/>
    </location>
</feature>
<evidence type="ECO:0000256" key="2">
    <source>
        <dbReference type="SAM" id="MobiDB-lite"/>
    </source>
</evidence>
<dbReference type="InParanoid" id="A0A7N2MXL4"/>
<feature type="region of interest" description="Disordered" evidence="2">
    <location>
        <begin position="626"/>
        <end position="652"/>
    </location>
</feature>
<feature type="compositionally biased region" description="Basic and acidic residues" evidence="2">
    <location>
        <begin position="385"/>
        <end position="394"/>
    </location>
</feature>
<dbReference type="AlphaFoldDB" id="A0A7N2MXL4"/>
<feature type="compositionally biased region" description="Basic and acidic residues" evidence="2">
    <location>
        <begin position="358"/>
        <end position="369"/>
    </location>
</feature>
<proteinExistence type="predicted"/>
<dbReference type="Gramene" id="QL11p005301:mrna">
    <property type="protein sequence ID" value="QL11p005301:mrna"/>
    <property type="gene ID" value="QL11p005301"/>
</dbReference>
<keyword evidence="4" id="KW-1185">Reference proteome</keyword>
<organism evidence="3 4">
    <name type="scientific">Quercus lobata</name>
    <name type="common">Valley oak</name>
    <dbReference type="NCBI Taxonomy" id="97700"/>
    <lineage>
        <taxon>Eukaryota</taxon>
        <taxon>Viridiplantae</taxon>
        <taxon>Streptophyta</taxon>
        <taxon>Embryophyta</taxon>
        <taxon>Tracheophyta</taxon>
        <taxon>Spermatophyta</taxon>
        <taxon>Magnoliopsida</taxon>
        <taxon>eudicotyledons</taxon>
        <taxon>Gunneridae</taxon>
        <taxon>Pentapetalae</taxon>
        <taxon>rosids</taxon>
        <taxon>fabids</taxon>
        <taxon>Fagales</taxon>
        <taxon>Fagaceae</taxon>
        <taxon>Quercus</taxon>
    </lineage>
</organism>
<dbReference type="OMA" id="APWHCAV"/>
<evidence type="ECO:0000313" key="3">
    <source>
        <dbReference type="EnsemblPlants" id="QL11p005301:mrna"/>
    </source>
</evidence>
<dbReference type="SUPFAM" id="SSF57997">
    <property type="entry name" value="Tropomyosin"/>
    <property type="match status" value="1"/>
</dbReference>